<dbReference type="Proteomes" id="UP000268007">
    <property type="component" value="Unassembled WGS sequence"/>
</dbReference>
<evidence type="ECO:0000313" key="2">
    <source>
        <dbReference type="Proteomes" id="UP000268007"/>
    </source>
</evidence>
<sequence>MEFEFFIGGMCQKKNFTFKLSKVSVFFFRLFFIHTKPAGANK</sequence>
<accession>A0A495J0I4</accession>
<comment type="caution">
    <text evidence="1">The sequence shown here is derived from an EMBL/GenBank/DDBJ whole genome shotgun (WGS) entry which is preliminary data.</text>
</comment>
<keyword evidence="2" id="KW-1185">Reference proteome</keyword>
<gene>
    <name evidence="1" type="ORF">BDD43_1970</name>
</gene>
<name>A0A495J0I4_9SPHI</name>
<dbReference type="EMBL" id="RBKU01000001">
    <property type="protein sequence ID" value="RKR81814.1"/>
    <property type="molecule type" value="Genomic_DNA"/>
</dbReference>
<dbReference type="AlphaFoldDB" id="A0A495J0I4"/>
<reference evidence="1 2" key="1">
    <citation type="submission" date="2018-10" db="EMBL/GenBank/DDBJ databases">
        <title>Genomic Encyclopedia of Archaeal and Bacterial Type Strains, Phase II (KMG-II): from individual species to whole genera.</title>
        <authorList>
            <person name="Goeker M."/>
        </authorList>
    </citation>
    <scope>NUCLEOTIDE SEQUENCE [LARGE SCALE GENOMIC DNA]</scope>
    <source>
        <strain evidence="1 2">DSM 18602</strain>
    </source>
</reference>
<organism evidence="1 2">
    <name type="scientific">Mucilaginibacter gracilis</name>
    <dbReference type="NCBI Taxonomy" id="423350"/>
    <lineage>
        <taxon>Bacteria</taxon>
        <taxon>Pseudomonadati</taxon>
        <taxon>Bacteroidota</taxon>
        <taxon>Sphingobacteriia</taxon>
        <taxon>Sphingobacteriales</taxon>
        <taxon>Sphingobacteriaceae</taxon>
        <taxon>Mucilaginibacter</taxon>
    </lineage>
</organism>
<proteinExistence type="predicted"/>
<evidence type="ECO:0000313" key="1">
    <source>
        <dbReference type="EMBL" id="RKR81814.1"/>
    </source>
</evidence>
<protein>
    <submittedName>
        <fullName evidence="1">Uncharacterized protein</fullName>
    </submittedName>
</protein>